<evidence type="ECO:0000256" key="3">
    <source>
        <dbReference type="SAM" id="MobiDB-lite"/>
    </source>
</evidence>
<proteinExistence type="predicted"/>
<evidence type="ECO:0000313" key="7">
    <source>
        <dbReference type="Proteomes" id="UP000033647"/>
    </source>
</evidence>
<feature type="domain" description="Chitin-binding type-1" evidence="5">
    <location>
        <begin position="268"/>
        <end position="314"/>
    </location>
</feature>
<keyword evidence="4" id="KW-0812">Transmembrane</keyword>
<dbReference type="GO" id="GO:0008061">
    <property type="term" value="F:chitin binding"/>
    <property type="evidence" value="ECO:0007669"/>
    <property type="project" value="UniProtKB-UniRule"/>
</dbReference>
<dbReference type="OrthoDB" id="188042at2759"/>
<dbReference type="InterPro" id="IPR001002">
    <property type="entry name" value="Chitin-bd_1"/>
</dbReference>
<dbReference type="SUPFAM" id="SSF57016">
    <property type="entry name" value="Plant lectins/antimicrobial peptides"/>
    <property type="match status" value="1"/>
</dbReference>
<dbReference type="CDD" id="cd11618">
    <property type="entry name" value="ChtBD1_1"/>
    <property type="match status" value="1"/>
</dbReference>
<protein>
    <submittedName>
        <fullName evidence="6">Vacuolar protein sorting-associated protein 62</fullName>
    </submittedName>
</protein>
<keyword evidence="2" id="KW-1015">Disulfide bond</keyword>
<keyword evidence="7" id="KW-1185">Reference proteome</keyword>
<evidence type="ECO:0000313" key="6">
    <source>
        <dbReference type="EMBL" id="KJX96212.1"/>
    </source>
</evidence>
<dbReference type="InterPro" id="IPR009291">
    <property type="entry name" value="Vps62"/>
</dbReference>
<feature type="compositionally biased region" description="Acidic residues" evidence="3">
    <location>
        <begin position="590"/>
        <end position="599"/>
    </location>
</feature>
<dbReference type="Proteomes" id="UP000033647">
    <property type="component" value="Unassembled WGS sequence"/>
</dbReference>
<keyword evidence="4" id="KW-0472">Membrane</keyword>
<dbReference type="AlphaFoldDB" id="A0A0F4GGS4"/>
<reference evidence="6 7" key="1">
    <citation type="submission" date="2015-03" db="EMBL/GenBank/DDBJ databases">
        <title>RNA-seq based gene annotation and comparative genomics of four Zymoseptoria species reveal species-specific pathogenicity related genes and transposable element activity.</title>
        <authorList>
            <person name="Grandaubert J."/>
            <person name="Bhattacharyya A."/>
            <person name="Stukenbrock E.H."/>
        </authorList>
    </citation>
    <scope>NUCLEOTIDE SEQUENCE [LARGE SCALE GENOMIC DNA]</scope>
    <source>
        <strain evidence="6 7">Zb18110</strain>
    </source>
</reference>
<dbReference type="Pfam" id="PF06101">
    <property type="entry name" value="Vps62"/>
    <property type="match status" value="1"/>
</dbReference>
<dbReference type="STRING" id="1047168.A0A0F4GGS4"/>
<evidence type="ECO:0000256" key="1">
    <source>
        <dbReference type="ARBA" id="ARBA00022669"/>
    </source>
</evidence>
<dbReference type="EMBL" id="LAFY01000689">
    <property type="protein sequence ID" value="KJX96212.1"/>
    <property type="molecule type" value="Genomic_DNA"/>
</dbReference>
<feature type="region of interest" description="Disordered" evidence="3">
    <location>
        <begin position="319"/>
        <end position="350"/>
    </location>
</feature>
<evidence type="ECO:0000256" key="4">
    <source>
        <dbReference type="SAM" id="Phobius"/>
    </source>
</evidence>
<evidence type="ECO:0000259" key="5">
    <source>
        <dbReference type="PROSITE" id="PS50941"/>
    </source>
</evidence>
<feature type="transmembrane region" description="Helical" evidence="4">
    <location>
        <begin position="9"/>
        <end position="27"/>
    </location>
</feature>
<feature type="region of interest" description="Disordered" evidence="3">
    <location>
        <begin position="579"/>
        <end position="615"/>
    </location>
</feature>
<keyword evidence="1 2" id="KW-0147">Chitin-binding</keyword>
<accession>A0A0F4GGS4</accession>
<sequence>MRRPTVGRCFAWFISVTLVYIVLSLLGHQITKSAPGEEVQSNAEWVNSGKYWLDRQACRWFGLCGTMHMLNKDAWTWTKVEADDPDNRDISDWWTSGTDDPEKWTKEEIKLRKIPQYVLDHAPYVHLFSGEQFWPGDLSEHLTHTTPFLNYSRIPDLDGERNLTNLHDLNDYAQGQHSRFMYLSALDNVEERPKWLVGGKNIPKMPAQNDGDLDLDYPWPDPNDDLKDFDLDAIKQQALVDFNRKGDVSQQGEVPAEHLPSDRTASLDGRCGGNSGYTCTGSTFGTCCSIYGWCGTSPAFCGEPCDPLAGTCHDPYAIPQGPHPDLRRRDHDPTLDNPSHKPQPGGKSSAPAILIVVPKPDGVVDAFWFFFYSFNLGQTVLNIRFGNHVGDWEHTTVRFVNGKPTQLFLSEHNFGQALTYSAVEKYIPSHDSTGTMIGSWSNATAARRAKRPVVYSALGSHAMYATPGLHPYILPFGLLHDETDRGPLWDPVQNFQAYTYHPLTRTVRSSTLNPTSPTQWFDFAGHWGDKFYELGDPRQYRFAGQYHYVNGPTGPKFKNLGRRAVCQSGRRGCEVRRFARNERGATGTNPEEEEGEDGEVGGLPGGNVTDEAWGV</sequence>
<dbReference type="InterPro" id="IPR036861">
    <property type="entry name" value="Endochitinase-like_sf"/>
</dbReference>
<dbReference type="Gene3D" id="3.30.60.10">
    <property type="entry name" value="Endochitinase-like"/>
    <property type="match status" value="1"/>
</dbReference>
<dbReference type="PANTHER" id="PTHR48172:SF2">
    <property type="entry name" value="VACUOLAR PROTEIN SORTING PROTEIN 62"/>
    <property type="match status" value="1"/>
</dbReference>
<evidence type="ECO:0000256" key="2">
    <source>
        <dbReference type="PROSITE-ProRule" id="PRU00261"/>
    </source>
</evidence>
<feature type="disulfide bond" evidence="2">
    <location>
        <begin position="287"/>
        <end position="301"/>
    </location>
</feature>
<name>A0A0F4GGS4_9PEZI</name>
<organism evidence="6 7">
    <name type="scientific">Zymoseptoria brevis</name>
    <dbReference type="NCBI Taxonomy" id="1047168"/>
    <lineage>
        <taxon>Eukaryota</taxon>
        <taxon>Fungi</taxon>
        <taxon>Dikarya</taxon>
        <taxon>Ascomycota</taxon>
        <taxon>Pezizomycotina</taxon>
        <taxon>Dothideomycetes</taxon>
        <taxon>Dothideomycetidae</taxon>
        <taxon>Mycosphaerellales</taxon>
        <taxon>Mycosphaerellaceae</taxon>
        <taxon>Zymoseptoria</taxon>
    </lineage>
</organism>
<keyword evidence="4" id="KW-1133">Transmembrane helix</keyword>
<dbReference type="PROSITE" id="PS50941">
    <property type="entry name" value="CHIT_BIND_I_2"/>
    <property type="match status" value="1"/>
</dbReference>
<gene>
    <name evidence="6" type="ORF">TI39_contig697g00001</name>
</gene>
<comment type="caution">
    <text evidence="2">Lacks conserved residue(s) required for the propagation of feature annotation.</text>
</comment>
<dbReference type="PANTHER" id="PTHR48172">
    <property type="match status" value="1"/>
</dbReference>
<comment type="caution">
    <text evidence="6">The sequence shown here is derived from an EMBL/GenBank/DDBJ whole genome shotgun (WGS) entry which is preliminary data.</text>
</comment>
<feature type="compositionally biased region" description="Basic and acidic residues" evidence="3">
    <location>
        <begin position="324"/>
        <end position="334"/>
    </location>
</feature>